<name>A0ABP0AVT5_9PEZI</name>
<sequence length="390" mass="40372">MLASVIPPPASAGLGLGIPIGTGGSTVIHPEGVTLLQHIHELVNKRISTLDYLRKAHEGRVYWFNTLRFDRPDLARMSYFDSRRLARRATNYLLLGLSLPAVVDLNSTTAVELLRSLSALFSEFETFQQLHSETGSGSTASSLSRAARLPNMFRRAPGSKVRRTSSSAASGSNDFSSSFDGALGSGNGGAVGSGGYSGASGPPPSSSHGTSSAGDSFGGSALTLVNSESAGSTNGGGSFSGNAAGSMAPPPLPGSVSGVGGLGSGGIGSSSMGGSVASTAFATYYDNNTDLLPGEEYTFLLTPSLPFDPDFFETFATLCDVLIDSYQRILSLMPTPRECSPLVVELFGKTDARVRKLLVQGVVKEFEDHSRGGVKTEVANVGKVVLGGLM</sequence>
<feature type="compositionally biased region" description="Low complexity" evidence="1">
    <location>
        <begin position="206"/>
        <end position="215"/>
    </location>
</feature>
<evidence type="ECO:0000256" key="1">
    <source>
        <dbReference type="SAM" id="MobiDB-lite"/>
    </source>
</evidence>
<dbReference type="PANTHER" id="PTHR37332">
    <property type="entry name" value="EXPRESSED PROTEIN"/>
    <property type="match status" value="1"/>
</dbReference>
<gene>
    <name evidence="2" type="ORF">SCUCBS95973_001100</name>
</gene>
<evidence type="ECO:0000313" key="2">
    <source>
        <dbReference type="EMBL" id="CAK7211395.1"/>
    </source>
</evidence>
<evidence type="ECO:0000313" key="3">
    <source>
        <dbReference type="Proteomes" id="UP001642405"/>
    </source>
</evidence>
<dbReference type="Proteomes" id="UP001642405">
    <property type="component" value="Unassembled WGS sequence"/>
</dbReference>
<proteinExistence type="predicted"/>
<dbReference type="PANTHER" id="PTHR37332:SF1">
    <property type="entry name" value="ELMO DOMAIN-CONTAINING PROTEIN"/>
    <property type="match status" value="1"/>
</dbReference>
<reference evidence="2 3" key="1">
    <citation type="submission" date="2024-01" db="EMBL/GenBank/DDBJ databases">
        <authorList>
            <person name="Allen C."/>
            <person name="Tagirdzhanova G."/>
        </authorList>
    </citation>
    <scope>NUCLEOTIDE SEQUENCE [LARGE SCALE GENOMIC DNA]</scope>
</reference>
<comment type="caution">
    <text evidence="2">The sequence shown here is derived from an EMBL/GenBank/DDBJ whole genome shotgun (WGS) entry which is preliminary data.</text>
</comment>
<organism evidence="2 3">
    <name type="scientific">Sporothrix curviconia</name>
    <dbReference type="NCBI Taxonomy" id="1260050"/>
    <lineage>
        <taxon>Eukaryota</taxon>
        <taxon>Fungi</taxon>
        <taxon>Dikarya</taxon>
        <taxon>Ascomycota</taxon>
        <taxon>Pezizomycotina</taxon>
        <taxon>Sordariomycetes</taxon>
        <taxon>Sordariomycetidae</taxon>
        <taxon>Ophiostomatales</taxon>
        <taxon>Ophiostomataceae</taxon>
        <taxon>Sporothrix</taxon>
    </lineage>
</organism>
<feature type="region of interest" description="Disordered" evidence="1">
    <location>
        <begin position="132"/>
        <end position="173"/>
    </location>
</feature>
<accession>A0ABP0AVT5</accession>
<feature type="compositionally biased region" description="Low complexity" evidence="1">
    <location>
        <begin position="134"/>
        <end position="149"/>
    </location>
</feature>
<feature type="region of interest" description="Disordered" evidence="1">
    <location>
        <begin position="193"/>
        <end position="257"/>
    </location>
</feature>
<dbReference type="EMBL" id="CAWUHB010000004">
    <property type="protein sequence ID" value="CAK7211395.1"/>
    <property type="molecule type" value="Genomic_DNA"/>
</dbReference>
<keyword evidence="3" id="KW-1185">Reference proteome</keyword>
<protein>
    <submittedName>
        <fullName evidence="2">Uncharacterized protein</fullName>
    </submittedName>
</protein>